<protein>
    <submittedName>
        <fullName evidence="2">Unannotated protein</fullName>
    </submittedName>
</protein>
<dbReference type="AlphaFoldDB" id="A0A6J6CIX5"/>
<dbReference type="Pfam" id="PF09527">
    <property type="entry name" value="ATPase_gene1"/>
    <property type="match status" value="1"/>
</dbReference>
<dbReference type="InterPro" id="IPR032820">
    <property type="entry name" value="ATPase_put"/>
</dbReference>
<feature type="transmembrane region" description="Helical" evidence="1">
    <location>
        <begin position="38"/>
        <end position="58"/>
    </location>
</feature>
<accession>A0A6J6CIX5</accession>
<organism evidence="2">
    <name type="scientific">freshwater metagenome</name>
    <dbReference type="NCBI Taxonomy" id="449393"/>
    <lineage>
        <taxon>unclassified sequences</taxon>
        <taxon>metagenomes</taxon>
        <taxon>ecological metagenomes</taxon>
    </lineage>
</organism>
<name>A0A6J6CIX5_9ZZZZ</name>
<feature type="transmembrane region" description="Helical" evidence="1">
    <location>
        <begin position="12"/>
        <end position="32"/>
    </location>
</feature>
<reference evidence="2" key="1">
    <citation type="submission" date="2020-05" db="EMBL/GenBank/DDBJ databases">
        <authorList>
            <person name="Chiriac C."/>
            <person name="Salcher M."/>
            <person name="Ghai R."/>
            <person name="Kavagutti S V."/>
        </authorList>
    </citation>
    <scope>NUCLEOTIDE SEQUENCE</scope>
</reference>
<keyword evidence="1" id="KW-0472">Membrane</keyword>
<evidence type="ECO:0000313" key="2">
    <source>
        <dbReference type="EMBL" id="CAB4551371.1"/>
    </source>
</evidence>
<sequence length="78" mass="8553">MTPVDKGISQGAELAAGVLVFFLIGLGIDTWLGTVPVFMIVLTVFGVVGYFVRMYYAYNSVMAKLEKERSEKSRGDQA</sequence>
<proteinExistence type="predicted"/>
<gene>
    <name evidence="2" type="ORF">UFOPK1572_00190</name>
</gene>
<keyword evidence="1" id="KW-1133">Transmembrane helix</keyword>
<keyword evidence="1" id="KW-0812">Transmembrane</keyword>
<dbReference type="EMBL" id="CAEZTC010000013">
    <property type="protein sequence ID" value="CAB4551371.1"/>
    <property type="molecule type" value="Genomic_DNA"/>
</dbReference>
<evidence type="ECO:0000256" key="1">
    <source>
        <dbReference type="SAM" id="Phobius"/>
    </source>
</evidence>